<dbReference type="Gene3D" id="1.25.40.10">
    <property type="entry name" value="Tetratricopeptide repeat domain"/>
    <property type="match status" value="2"/>
</dbReference>
<sequence>MSNLNHNIFKYLCTIGTAILMSSAAYAQKISSDELLKQALLETNEKQNYEAAIKLAKQGLEVSPNYLDIEILLGRLYLLTGKYEEAVVTLKRVLAKHPNQTDALQYMINANYQNKGLAQAAAYCSQFLNYYPNDKKIWIKRIAILSEMQSFNAANNDMKLALKRFPKDADLAYLHKDLLFAQASRALIEKDTLSALKTYSELLSAYQTDTIARNQVINLQTQRKNYTAALKHIDTALNNDQDKETLLLKKIEVTQLMGNAHEAYQISKTAAASIPESKKIKLINDDLFLLSRQNQIGINYAFTAISPSSQQRWNVYGLSYIRSEEFGTLVGRVNYADRNNVTGYQFEIEAYPTHHKSYSYINMAYANAIVFPKFRFSYSYFLPFKTWETEVGLRYLNNVEDNFLGFTAALGKYFGPYWLNLKTFVTPNDKKLANSYVLSGRYYLNGSSDDYFTVIAGYGFSPDDRGRNFEIDNRLNMEAIRFTIGYQRTLWRTNVLGIFGTYNNQKYEQNIKRNEYEAAIAFRHKF</sequence>
<dbReference type="InterPro" id="IPR051012">
    <property type="entry name" value="CellSynth/LPSAsmb/PSIAsmb"/>
</dbReference>
<name>A0ABW9J7A5_9SPHI</name>
<evidence type="ECO:0000256" key="4">
    <source>
        <dbReference type="SAM" id="SignalP"/>
    </source>
</evidence>
<protein>
    <submittedName>
        <fullName evidence="6">YaiO family outer membrane beta-barrel protein</fullName>
    </submittedName>
</protein>
<dbReference type="Pfam" id="PF19413">
    <property type="entry name" value="YaiO"/>
    <property type="match status" value="1"/>
</dbReference>
<dbReference type="RefSeq" id="WP_138723111.1">
    <property type="nucleotide sequence ID" value="NZ_SSHJ02000006.1"/>
</dbReference>
<keyword evidence="7" id="KW-1185">Reference proteome</keyword>
<keyword evidence="1" id="KW-0677">Repeat</keyword>
<feature type="signal peptide" evidence="4">
    <location>
        <begin position="1"/>
        <end position="27"/>
    </location>
</feature>
<dbReference type="PROSITE" id="PS50005">
    <property type="entry name" value="TPR"/>
    <property type="match status" value="1"/>
</dbReference>
<proteinExistence type="predicted"/>
<dbReference type="EMBL" id="SSHJ02000006">
    <property type="protein sequence ID" value="MFN0256005.1"/>
    <property type="molecule type" value="Genomic_DNA"/>
</dbReference>
<dbReference type="PANTHER" id="PTHR45586:SF1">
    <property type="entry name" value="LIPOPOLYSACCHARIDE ASSEMBLY PROTEIN B"/>
    <property type="match status" value="1"/>
</dbReference>
<dbReference type="PANTHER" id="PTHR45586">
    <property type="entry name" value="TPR REPEAT-CONTAINING PROTEIN PA4667"/>
    <property type="match status" value="1"/>
</dbReference>
<dbReference type="Pfam" id="PF14559">
    <property type="entry name" value="TPR_19"/>
    <property type="match status" value="1"/>
</dbReference>
<feature type="chain" id="PRO_5046324530" evidence="4">
    <location>
        <begin position="28"/>
        <end position="526"/>
    </location>
</feature>
<reference evidence="6 7" key="1">
    <citation type="submission" date="2024-12" db="EMBL/GenBank/DDBJ databases">
        <authorList>
            <person name="Hu S."/>
        </authorList>
    </citation>
    <scope>NUCLEOTIDE SEQUENCE [LARGE SCALE GENOMIC DNA]</scope>
    <source>
        <strain evidence="6 7">THG-T11</strain>
    </source>
</reference>
<dbReference type="SUPFAM" id="SSF48452">
    <property type="entry name" value="TPR-like"/>
    <property type="match status" value="2"/>
</dbReference>
<keyword evidence="4" id="KW-0732">Signal</keyword>
<keyword evidence="2 3" id="KW-0802">TPR repeat</keyword>
<organism evidence="6 7">
    <name type="scientific">Pedobacter ureilyticus</name>
    <dbReference type="NCBI Taxonomy" id="1393051"/>
    <lineage>
        <taxon>Bacteria</taxon>
        <taxon>Pseudomonadati</taxon>
        <taxon>Bacteroidota</taxon>
        <taxon>Sphingobacteriia</taxon>
        <taxon>Sphingobacteriales</taxon>
        <taxon>Sphingobacteriaceae</taxon>
        <taxon>Pedobacter</taxon>
    </lineage>
</organism>
<evidence type="ECO:0000256" key="1">
    <source>
        <dbReference type="ARBA" id="ARBA00022737"/>
    </source>
</evidence>
<dbReference type="Proteomes" id="UP001517247">
    <property type="component" value="Unassembled WGS sequence"/>
</dbReference>
<dbReference type="InterPro" id="IPR011990">
    <property type="entry name" value="TPR-like_helical_dom_sf"/>
</dbReference>
<feature type="domain" description="YaiO beta-barrel" evidence="5">
    <location>
        <begin position="293"/>
        <end position="464"/>
    </location>
</feature>
<evidence type="ECO:0000313" key="6">
    <source>
        <dbReference type="EMBL" id="MFN0256005.1"/>
    </source>
</evidence>
<evidence type="ECO:0000259" key="5">
    <source>
        <dbReference type="Pfam" id="PF19413"/>
    </source>
</evidence>
<accession>A0ABW9J7A5</accession>
<dbReference type="SMART" id="SM00028">
    <property type="entry name" value="TPR"/>
    <property type="match status" value="4"/>
</dbReference>
<evidence type="ECO:0000256" key="3">
    <source>
        <dbReference type="PROSITE-ProRule" id="PRU00339"/>
    </source>
</evidence>
<dbReference type="NCBIfam" id="TIGR04390">
    <property type="entry name" value="OMP_YaiO_dom"/>
    <property type="match status" value="1"/>
</dbReference>
<dbReference type="InterPro" id="IPR019734">
    <property type="entry name" value="TPR_rpt"/>
</dbReference>
<evidence type="ECO:0000256" key="2">
    <source>
        <dbReference type="ARBA" id="ARBA00022803"/>
    </source>
</evidence>
<dbReference type="InterPro" id="IPR030887">
    <property type="entry name" value="Beta-barrel_YaiO"/>
</dbReference>
<gene>
    <name evidence="6" type="ORF">E6A44_010505</name>
</gene>
<evidence type="ECO:0000313" key="7">
    <source>
        <dbReference type="Proteomes" id="UP001517247"/>
    </source>
</evidence>
<comment type="caution">
    <text evidence="6">The sequence shown here is derived from an EMBL/GenBank/DDBJ whole genome shotgun (WGS) entry which is preliminary data.</text>
</comment>
<feature type="repeat" description="TPR" evidence="3">
    <location>
        <begin position="67"/>
        <end position="100"/>
    </location>
</feature>